<dbReference type="EMBL" id="JARK01001408">
    <property type="protein sequence ID" value="EYC07011.1"/>
    <property type="molecule type" value="Genomic_DNA"/>
</dbReference>
<sequence length="101" mass="11782">MDLPQMTRRASHRDDKWEDIREETLRESLQQLERKERKVRYPHGYSTIVMCETDYSYSTNTFVLEIMPESLLSAVGVLFPGAFLPSLAAAAEILDWELRCE</sequence>
<dbReference type="AlphaFoldDB" id="A0A016TW66"/>
<evidence type="ECO:0000313" key="2">
    <source>
        <dbReference type="Proteomes" id="UP000024635"/>
    </source>
</evidence>
<accession>A0A016TW66</accession>
<keyword evidence="2" id="KW-1185">Reference proteome</keyword>
<evidence type="ECO:0000313" key="1">
    <source>
        <dbReference type="EMBL" id="EYC07011.1"/>
    </source>
</evidence>
<comment type="caution">
    <text evidence="1">The sequence shown here is derived from an EMBL/GenBank/DDBJ whole genome shotgun (WGS) entry which is preliminary data.</text>
</comment>
<organism evidence="1 2">
    <name type="scientific">Ancylostoma ceylanicum</name>
    <dbReference type="NCBI Taxonomy" id="53326"/>
    <lineage>
        <taxon>Eukaryota</taxon>
        <taxon>Metazoa</taxon>
        <taxon>Ecdysozoa</taxon>
        <taxon>Nematoda</taxon>
        <taxon>Chromadorea</taxon>
        <taxon>Rhabditida</taxon>
        <taxon>Rhabditina</taxon>
        <taxon>Rhabditomorpha</taxon>
        <taxon>Strongyloidea</taxon>
        <taxon>Ancylostomatidae</taxon>
        <taxon>Ancylostomatinae</taxon>
        <taxon>Ancylostoma</taxon>
    </lineage>
</organism>
<name>A0A016TW66_9BILA</name>
<protein>
    <submittedName>
        <fullName evidence="1">Uncharacterized protein</fullName>
    </submittedName>
</protein>
<gene>
    <name evidence="1" type="primary">Acey_s0072.g648</name>
    <name evidence="1" type="ORF">Y032_0072g648</name>
</gene>
<dbReference type="Proteomes" id="UP000024635">
    <property type="component" value="Unassembled WGS sequence"/>
</dbReference>
<reference evidence="2" key="1">
    <citation type="journal article" date="2015" name="Nat. Genet.">
        <title>The genome and transcriptome of the zoonotic hookworm Ancylostoma ceylanicum identify infection-specific gene families.</title>
        <authorList>
            <person name="Schwarz E.M."/>
            <person name="Hu Y."/>
            <person name="Antoshechkin I."/>
            <person name="Miller M.M."/>
            <person name="Sternberg P.W."/>
            <person name="Aroian R.V."/>
        </authorList>
    </citation>
    <scope>NUCLEOTIDE SEQUENCE</scope>
    <source>
        <strain evidence="2">HY135</strain>
    </source>
</reference>
<proteinExistence type="predicted"/>